<dbReference type="Pfam" id="PF00250">
    <property type="entry name" value="Forkhead"/>
    <property type="match status" value="1"/>
</dbReference>
<name>A0AA47P3K9_MERPO</name>
<dbReference type="GO" id="GO:0006357">
    <property type="term" value="P:regulation of transcription by RNA polymerase II"/>
    <property type="evidence" value="ECO:0007669"/>
    <property type="project" value="TreeGrafter"/>
</dbReference>
<feature type="region of interest" description="Disordered" evidence="4">
    <location>
        <begin position="18"/>
        <end position="63"/>
    </location>
</feature>
<keyword evidence="7" id="KW-1185">Reference proteome</keyword>
<feature type="DNA-binding region" description="Fork-head" evidence="3">
    <location>
        <begin position="248"/>
        <end position="325"/>
    </location>
</feature>
<dbReference type="SMART" id="SM00339">
    <property type="entry name" value="FH"/>
    <property type="match status" value="1"/>
</dbReference>
<dbReference type="GO" id="GO:0003700">
    <property type="term" value="F:DNA-binding transcription factor activity"/>
    <property type="evidence" value="ECO:0007669"/>
    <property type="project" value="InterPro"/>
</dbReference>
<dbReference type="InterPro" id="IPR001766">
    <property type="entry name" value="Fork_head_dom"/>
</dbReference>
<feature type="compositionally biased region" description="Polar residues" evidence="4">
    <location>
        <begin position="44"/>
        <end position="55"/>
    </location>
</feature>
<gene>
    <name evidence="6" type="primary">FOXG1_0</name>
    <name evidence="6" type="ORF">N1851_013584</name>
</gene>
<evidence type="ECO:0000313" key="7">
    <source>
        <dbReference type="Proteomes" id="UP001174136"/>
    </source>
</evidence>
<dbReference type="PANTHER" id="PTHR46617">
    <property type="entry name" value="FORKHEAD BOX PROTEIN G1"/>
    <property type="match status" value="1"/>
</dbReference>
<feature type="compositionally biased region" description="Basic residues" evidence="4">
    <location>
        <begin position="192"/>
        <end position="202"/>
    </location>
</feature>
<evidence type="ECO:0000256" key="2">
    <source>
        <dbReference type="ARBA" id="ARBA00034868"/>
    </source>
</evidence>
<evidence type="ECO:0000259" key="5">
    <source>
        <dbReference type="PROSITE" id="PS50039"/>
    </source>
</evidence>
<dbReference type="InterPro" id="IPR030456">
    <property type="entry name" value="TF_fork_head_CS_2"/>
</dbReference>
<dbReference type="GO" id="GO:1990837">
    <property type="term" value="F:sequence-specific double-stranded DNA binding"/>
    <property type="evidence" value="ECO:0007669"/>
    <property type="project" value="TreeGrafter"/>
</dbReference>
<feature type="compositionally biased region" description="Basic residues" evidence="4">
    <location>
        <begin position="164"/>
        <end position="173"/>
    </location>
</feature>
<feature type="compositionally biased region" description="Low complexity" evidence="4">
    <location>
        <begin position="174"/>
        <end position="191"/>
    </location>
</feature>
<keyword evidence="3" id="KW-0539">Nucleus</keyword>
<dbReference type="PANTHER" id="PTHR46617:SF6">
    <property type="entry name" value="FORKHEAD BOX PROTEIN G1"/>
    <property type="match status" value="1"/>
</dbReference>
<organism evidence="6 7">
    <name type="scientific">Merluccius polli</name>
    <name type="common">Benguela hake</name>
    <name type="synonym">Merluccius cadenati</name>
    <dbReference type="NCBI Taxonomy" id="89951"/>
    <lineage>
        <taxon>Eukaryota</taxon>
        <taxon>Metazoa</taxon>
        <taxon>Chordata</taxon>
        <taxon>Craniata</taxon>
        <taxon>Vertebrata</taxon>
        <taxon>Euteleostomi</taxon>
        <taxon>Actinopterygii</taxon>
        <taxon>Neopterygii</taxon>
        <taxon>Teleostei</taxon>
        <taxon>Neoteleostei</taxon>
        <taxon>Acanthomorphata</taxon>
        <taxon>Zeiogadaria</taxon>
        <taxon>Gadariae</taxon>
        <taxon>Gadiformes</taxon>
        <taxon>Gadoidei</taxon>
        <taxon>Merlucciidae</taxon>
        <taxon>Merluccius</taxon>
    </lineage>
</organism>
<accession>A0AA47P3K9</accession>
<feature type="region of interest" description="Disordered" evidence="4">
    <location>
        <begin position="143"/>
        <end position="248"/>
    </location>
</feature>
<feature type="compositionally biased region" description="Basic and acidic residues" evidence="4">
    <location>
        <begin position="29"/>
        <end position="39"/>
    </location>
</feature>
<comment type="subcellular location">
    <subcellularLocation>
        <location evidence="3">Nucleus</location>
    </subcellularLocation>
</comment>
<dbReference type="InterPro" id="IPR036388">
    <property type="entry name" value="WH-like_DNA-bd_sf"/>
</dbReference>
<sequence>MPADLEVSRDYLKTQFSLSRPASSSVAPRAERSRAEPSRYRITGSFQQRGSASRTEPSRAEPRRCRAAAAGGELRWRPVSKRGAGGAVRAARAAPRLRGGAAVAGLRCVGLASREVMLDMGERKEAKMIPKSSFSINSLVPEAVQNDNNNNNSSSNNNNSSSNPHHHHQHHHLQQQQHHQQHQQQQHQQQPQHHHHHHHQGHRVASSDDADEKTPLPAAQPDGKPEPAKGDSPVGGGGAEETTRSRLPEKRLTLNGIYEFIMKNFPYYRENKQGWQNSIRHNLSLNKCFVKVPRHYDDPGKGNYWMLDPSSDDVFIGGTTGKTAAPAPPPRGPSWPSSGARGSPRG</sequence>
<feature type="compositionally biased region" description="Low complexity" evidence="4">
    <location>
        <begin position="334"/>
        <end position="346"/>
    </location>
</feature>
<reference evidence="6" key="1">
    <citation type="journal article" date="2023" name="Front. Mar. Sci.">
        <title>A new Merluccius polli reference genome to investigate the effects of global change in West African waters.</title>
        <authorList>
            <person name="Mateo J.L."/>
            <person name="Blanco-Fernandez C."/>
            <person name="Garcia-Vazquez E."/>
            <person name="Machado-Schiaffino G."/>
        </authorList>
    </citation>
    <scope>NUCLEOTIDE SEQUENCE</scope>
    <source>
        <strain evidence="6">C29</strain>
        <tissue evidence="6">Fin</tissue>
    </source>
</reference>
<feature type="compositionally biased region" description="Low complexity" evidence="4">
    <location>
        <begin position="19"/>
        <end position="28"/>
    </location>
</feature>
<dbReference type="PROSITE" id="PS00658">
    <property type="entry name" value="FORK_HEAD_2"/>
    <property type="match status" value="1"/>
</dbReference>
<dbReference type="InterPro" id="IPR047208">
    <property type="entry name" value="FOXG1"/>
</dbReference>
<dbReference type="InterPro" id="IPR036390">
    <property type="entry name" value="WH_DNA-bd_sf"/>
</dbReference>
<dbReference type="Proteomes" id="UP001174136">
    <property type="component" value="Unassembled WGS sequence"/>
</dbReference>
<evidence type="ECO:0000256" key="1">
    <source>
        <dbReference type="ARBA" id="ARBA00023125"/>
    </source>
</evidence>
<dbReference type="Gene3D" id="1.10.10.10">
    <property type="entry name" value="Winged helix-like DNA-binding domain superfamily/Winged helix DNA-binding domain"/>
    <property type="match status" value="1"/>
</dbReference>
<evidence type="ECO:0000256" key="4">
    <source>
        <dbReference type="SAM" id="MobiDB-lite"/>
    </source>
</evidence>
<evidence type="ECO:0000313" key="6">
    <source>
        <dbReference type="EMBL" id="KAK0147080.1"/>
    </source>
</evidence>
<feature type="domain" description="Fork-head" evidence="5">
    <location>
        <begin position="248"/>
        <end position="325"/>
    </location>
</feature>
<dbReference type="FunFam" id="1.10.10.10:FF:000135">
    <property type="entry name" value="forkhead box protein G1"/>
    <property type="match status" value="1"/>
</dbReference>
<dbReference type="AlphaFoldDB" id="A0AA47P3K9"/>
<comment type="caution">
    <text evidence="6">The sequence shown here is derived from an EMBL/GenBank/DDBJ whole genome shotgun (WGS) entry which is preliminary data.</text>
</comment>
<proteinExistence type="predicted"/>
<protein>
    <recommendedName>
        <fullName evidence="2">Forkhead box protein G1</fullName>
    </recommendedName>
</protein>
<dbReference type="PROSITE" id="PS50039">
    <property type="entry name" value="FORK_HEAD_3"/>
    <property type="match status" value="1"/>
</dbReference>
<dbReference type="EMBL" id="JAOPHQ010002369">
    <property type="protein sequence ID" value="KAK0147080.1"/>
    <property type="molecule type" value="Genomic_DNA"/>
</dbReference>
<keyword evidence="1 3" id="KW-0238">DNA-binding</keyword>
<feature type="compositionally biased region" description="Low complexity" evidence="4">
    <location>
        <begin position="145"/>
        <end position="163"/>
    </location>
</feature>
<dbReference type="SUPFAM" id="SSF46785">
    <property type="entry name" value="Winged helix' DNA-binding domain"/>
    <property type="match status" value="1"/>
</dbReference>
<evidence type="ECO:0000256" key="3">
    <source>
        <dbReference type="PROSITE-ProRule" id="PRU00089"/>
    </source>
</evidence>
<feature type="region of interest" description="Disordered" evidence="4">
    <location>
        <begin position="315"/>
        <end position="346"/>
    </location>
</feature>
<dbReference type="GO" id="GO:0005634">
    <property type="term" value="C:nucleus"/>
    <property type="evidence" value="ECO:0007669"/>
    <property type="project" value="UniProtKB-SubCell"/>
</dbReference>